<dbReference type="Gene3D" id="3.40.50.150">
    <property type="entry name" value="Vaccinia Virus protein VP39"/>
    <property type="match status" value="1"/>
</dbReference>
<evidence type="ECO:0000313" key="11">
    <source>
        <dbReference type="Proteomes" id="UP000317557"/>
    </source>
</evidence>
<evidence type="ECO:0000259" key="9">
    <source>
        <dbReference type="Pfam" id="PF13847"/>
    </source>
</evidence>
<comment type="catalytic activity">
    <reaction evidence="6">
        <text>arsenic triglutathione + [thioredoxin]-dithiol + S-adenosyl-L-methionine + 2 H2O = methylarsonous acid + [thioredoxin]-disulfide + 3 glutathione + S-adenosyl-L-homocysteine + H(+)</text>
        <dbReference type="Rhea" id="RHEA:69460"/>
        <dbReference type="Rhea" id="RHEA-COMP:10698"/>
        <dbReference type="Rhea" id="RHEA-COMP:10700"/>
        <dbReference type="ChEBI" id="CHEBI:15377"/>
        <dbReference type="ChEBI" id="CHEBI:15378"/>
        <dbReference type="ChEBI" id="CHEBI:17826"/>
        <dbReference type="ChEBI" id="CHEBI:29950"/>
        <dbReference type="ChEBI" id="CHEBI:50058"/>
        <dbReference type="ChEBI" id="CHEBI:57856"/>
        <dbReference type="ChEBI" id="CHEBI:57925"/>
        <dbReference type="ChEBI" id="CHEBI:59789"/>
        <dbReference type="ChEBI" id="CHEBI:183640"/>
        <dbReference type="EC" id="2.1.1.137"/>
    </reaction>
</comment>
<dbReference type="EC" id="2.1.1.137" evidence="4"/>
<evidence type="ECO:0000256" key="1">
    <source>
        <dbReference type="ARBA" id="ARBA00022679"/>
    </source>
</evidence>
<dbReference type="AlphaFoldDB" id="A0A521BKM6"/>
<evidence type="ECO:0000256" key="7">
    <source>
        <dbReference type="ARBA" id="ARBA00047943"/>
    </source>
</evidence>
<name>A0A521BKM6_9BACT</name>
<organism evidence="10 11">
    <name type="scientific">Gracilimonas mengyeensis</name>
    <dbReference type="NCBI Taxonomy" id="1302730"/>
    <lineage>
        <taxon>Bacteria</taxon>
        <taxon>Pseudomonadati</taxon>
        <taxon>Balneolota</taxon>
        <taxon>Balneolia</taxon>
        <taxon>Balneolales</taxon>
        <taxon>Balneolaceae</taxon>
        <taxon>Gracilimonas</taxon>
    </lineage>
</organism>
<dbReference type="InterPro" id="IPR025714">
    <property type="entry name" value="Methyltranfer_dom"/>
</dbReference>
<evidence type="ECO:0000256" key="4">
    <source>
        <dbReference type="ARBA" id="ARBA00034521"/>
    </source>
</evidence>
<proteinExistence type="inferred from homology"/>
<accession>A0A521BKM6</accession>
<dbReference type="OrthoDB" id="9770553at2"/>
<dbReference type="PANTHER" id="PTHR43675:SF8">
    <property type="entry name" value="ARSENITE METHYLTRANSFERASE"/>
    <property type="match status" value="1"/>
</dbReference>
<dbReference type="InterPro" id="IPR026669">
    <property type="entry name" value="Arsenite_MeTrfase-like"/>
</dbReference>
<dbReference type="CDD" id="cd02440">
    <property type="entry name" value="AdoMet_MTases"/>
    <property type="match status" value="1"/>
</dbReference>
<dbReference type="PANTHER" id="PTHR43675">
    <property type="entry name" value="ARSENITE METHYLTRANSFERASE"/>
    <property type="match status" value="1"/>
</dbReference>
<protein>
    <recommendedName>
        <fullName evidence="5">Arsenite methyltransferase</fullName>
        <ecNumber evidence="4">2.1.1.137</ecNumber>
    </recommendedName>
</protein>
<dbReference type="Pfam" id="PF13847">
    <property type="entry name" value="Methyltransf_31"/>
    <property type="match status" value="1"/>
</dbReference>
<dbReference type="EMBL" id="FXTP01000002">
    <property type="protein sequence ID" value="SMO47673.1"/>
    <property type="molecule type" value="Genomic_DNA"/>
</dbReference>
<dbReference type="GO" id="GO:0032259">
    <property type="term" value="P:methylation"/>
    <property type="evidence" value="ECO:0007669"/>
    <property type="project" value="UniProtKB-KW"/>
</dbReference>
<keyword evidence="2" id="KW-0949">S-adenosyl-L-methionine</keyword>
<evidence type="ECO:0000256" key="6">
    <source>
        <dbReference type="ARBA" id="ARBA00047941"/>
    </source>
</evidence>
<evidence type="ECO:0000256" key="3">
    <source>
        <dbReference type="ARBA" id="ARBA00034487"/>
    </source>
</evidence>
<gene>
    <name evidence="10" type="ORF">SAMN06265219_102358</name>
</gene>
<dbReference type="GO" id="GO:0030791">
    <property type="term" value="F:arsenite methyltransferase activity"/>
    <property type="evidence" value="ECO:0007669"/>
    <property type="project" value="UniProtKB-EC"/>
</dbReference>
<evidence type="ECO:0000313" key="10">
    <source>
        <dbReference type="EMBL" id="SMO47673.1"/>
    </source>
</evidence>
<comment type="catalytic activity">
    <reaction evidence="7">
        <text>arsenic triglutathione + 2 [thioredoxin]-dithiol + 2 S-adenosyl-L-methionine + H2O = dimethylarsinous acid + 2 [thioredoxin]-disulfide + 3 glutathione + 2 S-adenosyl-L-homocysteine + 2 H(+)</text>
        <dbReference type="Rhea" id="RHEA:69464"/>
        <dbReference type="Rhea" id="RHEA-COMP:10698"/>
        <dbReference type="Rhea" id="RHEA-COMP:10700"/>
        <dbReference type="ChEBI" id="CHEBI:15377"/>
        <dbReference type="ChEBI" id="CHEBI:15378"/>
        <dbReference type="ChEBI" id="CHEBI:23808"/>
        <dbReference type="ChEBI" id="CHEBI:29950"/>
        <dbReference type="ChEBI" id="CHEBI:50058"/>
        <dbReference type="ChEBI" id="CHEBI:57856"/>
        <dbReference type="ChEBI" id="CHEBI:57925"/>
        <dbReference type="ChEBI" id="CHEBI:59789"/>
        <dbReference type="ChEBI" id="CHEBI:183640"/>
        <dbReference type="EC" id="2.1.1.137"/>
    </reaction>
</comment>
<keyword evidence="10" id="KW-0489">Methyltransferase</keyword>
<dbReference type="InterPro" id="IPR029063">
    <property type="entry name" value="SAM-dependent_MTases_sf"/>
</dbReference>
<keyword evidence="1 10" id="KW-0808">Transferase</keyword>
<dbReference type="Proteomes" id="UP000317557">
    <property type="component" value="Unassembled WGS sequence"/>
</dbReference>
<evidence type="ECO:0000256" key="5">
    <source>
        <dbReference type="ARBA" id="ARBA00034545"/>
    </source>
</evidence>
<comment type="similarity">
    <text evidence="3">Belongs to the methyltransferase superfamily. Arsenite methyltransferase family.</text>
</comment>
<sequence>METKKKSAEELKETVRKKYAEISEQGKDYNARSCCGAGGESTKVYNIMTDDYGEVEGYNADADLGLGCGLPTQFAKIKKGDYVIDLGSGAGNDCFVARHETGAEGKVLGIDFTESMIAKARKNADKLGFNNVEFRYGDIEDMPVSDDVADVVVSNCVLNLVPDKPKVFSEIFRVLKPGGHFSISDIVLEGELPEALREDAEMYAGCVAGAIQKEVYLDHIKEAGFENITIQKEKPIEIPEDILSKYLDEDEIAGFNEGGPGIYSITVFAQKAGGEEKSSSQKEMVTMLGGQANACEPGSGCC</sequence>
<dbReference type="NCBIfam" id="NF008823">
    <property type="entry name" value="PRK11873.1"/>
    <property type="match status" value="1"/>
</dbReference>
<dbReference type="SUPFAM" id="SSF53335">
    <property type="entry name" value="S-adenosyl-L-methionine-dependent methyltransferases"/>
    <property type="match status" value="1"/>
</dbReference>
<evidence type="ECO:0000256" key="8">
    <source>
        <dbReference type="ARBA" id="ARBA00048428"/>
    </source>
</evidence>
<comment type="catalytic activity">
    <reaction evidence="8">
        <text>arsenic triglutathione + 3 [thioredoxin]-dithiol + 3 S-adenosyl-L-methionine = trimethylarsine + 3 [thioredoxin]-disulfide + 3 glutathione + 3 S-adenosyl-L-homocysteine + 3 H(+)</text>
        <dbReference type="Rhea" id="RHEA:69432"/>
        <dbReference type="Rhea" id="RHEA-COMP:10698"/>
        <dbReference type="Rhea" id="RHEA-COMP:10700"/>
        <dbReference type="ChEBI" id="CHEBI:15378"/>
        <dbReference type="ChEBI" id="CHEBI:27130"/>
        <dbReference type="ChEBI" id="CHEBI:29950"/>
        <dbReference type="ChEBI" id="CHEBI:50058"/>
        <dbReference type="ChEBI" id="CHEBI:57856"/>
        <dbReference type="ChEBI" id="CHEBI:57925"/>
        <dbReference type="ChEBI" id="CHEBI:59789"/>
        <dbReference type="ChEBI" id="CHEBI:183640"/>
        <dbReference type="EC" id="2.1.1.137"/>
    </reaction>
</comment>
<reference evidence="10 11" key="1">
    <citation type="submission" date="2017-05" db="EMBL/GenBank/DDBJ databases">
        <authorList>
            <person name="Varghese N."/>
            <person name="Submissions S."/>
        </authorList>
    </citation>
    <scope>NUCLEOTIDE SEQUENCE [LARGE SCALE GENOMIC DNA]</scope>
    <source>
        <strain evidence="10 11">DSM 21985</strain>
    </source>
</reference>
<evidence type="ECO:0000256" key="2">
    <source>
        <dbReference type="ARBA" id="ARBA00022691"/>
    </source>
</evidence>
<feature type="domain" description="Methyltransferase" evidence="9">
    <location>
        <begin position="77"/>
        <end position="224"/>
    </location>
</feature>
<keyword evidence="11" id="KW-1185">Reference proteome</keyword>
<dbReference type="RefSeq" id="WP_142453355.1">
    <property type="nucleotide sequence ID" value="NZ_FXTP01000002.1"/>
</dbReference>